<dbReference type="SUPFAM" id="SSF56112">
    <property type="entry name" value="Protein kinase-like (PK-like)"/>
    <property type="match status" value="1"/>
</dbReference>
<feature type="region of interest" description="Disordered" evidence="8">
    <location>
        <begin position="434"/>
        <end position="483"/>
    </location>
</feature>
<dbReference type="InterPro" id="IPR018488">
    <property type="entry name" value="cNMP-bd_CS"/>
</dbReference>
<dbReference type="GO" id="GO:0005524">
    <property type="term" value="F:ATP binding"/>
    <property type="evidence" value="ECO:0007669"/>
    <property type="project" value="UniProtKB-UniRule"/>
</dbReference>
<dbReference type="OrthoDB" id="40902at2759"/>
<reference evidence="11 12" key="1">
    <citation type="journal article" date="2009" name="Science">
        <title>Green evolution and dynamic adaptations revealed by genomes of the marine picoeukaryotes Micromonas.</title>
        <authorList>
            <person name="Worden A.Z."/>
            <person name="Lee J.H."/>
            <person name="Mock T."/>
            <person name="Rouze P."/>
            <person name="Simmons M.P."/>
            <person name="Aerts A.L."/>
            <person name="Allen A.E."/>
            <person name="Cuvelier M.L."/>
            <person name="Derelle E."/>
            <person name="Everett M.V."/>
            <person name="Foulon E."/>
            <person name="Grimwood J."/>
            <person name="Gundlach H."/>
            <person name="Henrissat B."/>
            <person name="Napoli C."/>
            <person name="McDonald S.M."/>
            <person name="Parker M.S."/>
            <person name="Rombauts S."/>
            <person name="Salamov A."/>
            <person name="Von Dassow P."/>
            <person name="Badger J.H."/>
            <person name="Coutinho P.M."/>
            <person name="Demir E."/>
            <person name="Dubchak I."/>
            <person name="Gentemann C."/>
            <person name="Eikrem W."/>
            <person name="Gready J.E."/>
            <person name="John U."/>
            <person name="Lanier W."/>
            <person name="Lindquist E.A."/>
            <person name="Lucas S."/>
            <person name="Mayer K.F."/>
            <person name="Moreau H."/>
            <person name="Not F."/>
            <person name="Otillar R."/>
            <person name="Panaud O."/>
            <person name="Pangilinan J."/>
            <person name="Paulsen I."/>
            <person name="Piegu B."/>
            <person name="Poliakov A."/>
            <person name="Robbens S."/>
            <person name="Schmutz J."/>
            <person name="Toulza E."/>
            <person name="Wyss T."/>
            <person name="Zelensky A."/>
            <person name="Zhou K."/>
            <person name="Armbrust E.V."/>
            <person name="Bhattacharya D."/>
            <person name="Goodenough U.W."/>
            <person name="Van de Peer Y."/>
            <person name="Grigoriev I.V."/>
        </authorList>
    </citation>
    <scope>NUCLEOTIDE SEQUENCE [LARGE SCALE GENOMIC DNA]</scope>
    <source>
        <strain evidence="11 12">CCMP1545</strain>
    </source>
</reference>
<feature type="domain" description="Protein kinase" evidence="9">
    <location>
        <begin position="56"/>
        <end position="345"/>
    </location>
</feature>
<dbReference type="STRING" id="564608.C1MI79"/>
<dbReference type="eggNOG" id="KOG0032">
    <property type="taxonomic scope" value="Eukaryota"/>
</dbReference>
<feature type="compositionally biased region" description="Low complexity" evidence="8">
    <location>
        <begin position="435"/>
        <end position="447"/>
    </location>
</feature>
<feature type="compositionally biased region" description="Low complexity" evidence="8">
    <location>
        <begin position="473"/>
        <end position="483"/>
    </location>
</feature>
<keyword evidence="2" id="KW-0808">Transferase</keyword>
<evidence type="ECO:0000256" key="6">
    <source>
        <dbReference type="ARBA" id="ARBA00022992"/>
    </source>
</evidence>
<dbReference type="EMBL" id="GG663735">
    <property type="protein sequence ID" value="EEH60875.1"/>
    <property type="molecule type" value="Genomic_DNA"/>
</dbReference>
<dbReference type="PROSITE" id="PS50011">
    <property type="entry name" value="PROTEIN_KINASE_DOM"/>
    <property type="match status" value="1"/>
</dbReference>
<evidence type="ECO:0000256" key="7">
    <source>
        <dbReference type="PROSITE-ProRule" id="PRU10141"/>
    </source>
</evidence>
<evidence type="ECO:0000256" key="4">
    <source>
        <dbReference type="ARBA" id="ARBA00022777"/>
    </source>
</evidence>
<evidence type="ECO:0000259" key="10">
    <source>
        <dbReference type="PROSITE" id="PS50042"/>
    </source>
</evidence>
<dbReference type="PROSITE" id="PS00888">
    <property type="entry name" value="CNMP_BINDING_1"/>
    <property type="match status" value="1"/>
</dbReference>
<dbReference type="InterPro" id="IPR011009">
    <property type="entry name" value="Kinase-like_dom_sf"/>
</dbReference>
<keyword evidence="3 7" id="KW-0547">Nucleotide-binding</keyword>
<dbReference type="RefSeq" id="XP_003055623.1">
    <property type="nucleotide sequence ID" value="XM_003055577.1"/>
</dbReference>
<dbReference type="KEGG" id="mpp:MICPUCDRAFT_50468"/>
<keyword evidence="6" id="KW-0142">cGMP-binding</keyword>
<feature type="region of interest" description="Disordered" evidence="8">
    <location>
        <begin position="535"/>
        <end position="565"/>
    </location>
</feature>
<dbReference type="FunFam" id="1.10.510.10:FF:000571">
    <property type="entry name" value="Maternal embryonic leucine zipper kinase"/>
    <property type="match status" value="1"/>
</dbReference>
<evidence type="ECO:0000259" key="9">
    <source>
        <dbReference type="PROSITE" id="PS50011"/>
    </source>
</evidence>
<dbReference type="Gene3D" id="1.10.510.10">
    <property type="entry name" value="Transferase(Phosphotransferase) domain 1"/>
    <property type="match status" value="1"/>
</dbReference>
<dbReference type="InterPro" id="IPR000719">
    <property type="entry name" value="Prot_kinase_dom"/>
</dbReference>
<dbReference type="Gene3D" id="2.60.120.10">
    <property type="entry name" value="Jelly Rolls"/>
    <property type="match status" value="1"/>
</dbReference>
<dbReference type="Pfam" id="PF00027">
    <property type="entry name" value="cNMP_binding"/>
    <property type="match status" value="1"/>
</dbReference>
<keyword evidence="12" id="KW-1185">Reference proteome</keyword>
<dbReference type="SMART" id="SM00220">
    <property type="entry name" value="S_TKc"/>
    <property type="match status" value="1"/>
</dbReference>
<evidence type="ECO:0000313" key="11">
    <source>
        <dbReference type="EMBL" id="EEH60875.1"/>
    </source>
</evidence>
<feature type="domain" description="Cyclic nucleotide-binding" evidence="10">
    <location>
        <begin position="371"/>
        <end position="437"/>
    </location>
</feature>
<dbReference type="PANTHER" id="PTHR24347">
    <property type="entry name" value="SERINE/THREONINE-PROTEIN KINASE"/>
    <property type="match status" value="1"/>
</dbReference>
<evidence type="ECO:0000256" key="1">
    <source>
        <dbReference type="ARBA" id="ARBA00022535"/>
    </source>
</evidence>
<dbReference type="InterPro" id="IPR000595">
    <property type="entry name" value="cNMP-bd_dom"/>
</dbReference>
<dbReference type="SMART" id="SM00100">
    <property type="entry name" value="cNMP"/>
    <property type="match status" value="1"/>
</dbReference>
<sequence>MGCFCCAEPIDEEPEKREPPTRRSLSGKHGANLRAVSVVSKLHLSVHDQGHPLEKYDVLDVIGTGGFAVVKRVREKRTGKNYAMKIINVAVDASKKMVKKPSDEDDADDEVVMSVKEVLSEIETLRTLRHDAILRLISVYVQPEEKHVYVVTELLHGGAVLDAILKMKDERYTEAEAKVVVRRTLEGIQYMHENGVVHRDLKLENLLLKRDDDLSSVVIADFGLAKRCRLQDDARALPHAKGVDDSAVGTPVYAAPEVVEKKSYGAAVDMWSLGVIGYIVVTGAMPRDLWKKALKHGRIEKDDFGFDCYEWDTVSQNAKDFIVACLTLRPKDRMTSKAALNHPWMKNVENVKPAPLRIKNKLRDFAKGMKLPTKKYAKGDYLIKQGQRAVDVFLIKRGTVDVLVEDAFGENVKVATREAGEFIGEMSVGAGVLRSNSSKSGSEPSTPKGGGGGVGDEKGATSAKGAKGEKDSSSSSSKNTSPSWGAALVAVSAAKKWIGPRRTASVVAATEVECLVLGKREMEWAVTHDESIKNELARQISSRRDQTEEKLERRASTSRERPNRV</sequence>
<dbReference type="GO" id="GO:0004672">
    <property type="term" value="F:protein kinase activity"/>
    <property type="evidence" value="ECO:0007669"/>
    <property type="project" value="InterPro"/>
</dbReference>
<dbReference type="OMA" id="MKDERYT"/>
<dbReference type="PROSITE" id="PS50042">
    <property type="entry name" value="CNMP_BINDING_3"/>
    <property type="match status" value="1"/>
</dbReference>
<dbReference type="InterPro" id="IPR018490">
    <property type="entry name" value="cNMP-bd_dom_sf"/>
</dbReference>
<dbReference type="Pfam" id="PF00069">
    <property type="entry name" value="Pkinase"/>
    <property type="match status" value="1"/>
</dbReference>
<organism evidence="12">
    <name type="scientific">Micromonas pusilla (strain CCMP1545)</name>
    <name type="common">Picoplanktonic green alga</name>
    <dbReference type="NCBI Taxonomy" id="564608"/>
    <lineage>
        <taxon>Eukaryota</taxon>
        <taxon>Viridiplantae</taxon>
        <taxon>Chlorophyta</taxon>
        <taxon>Mamiellophyceae</taxon>
        <taxon>Mamiellales</taxon>
        <taxon>Mamiellaceae</taxon>
        <taxon>Micromonas</taxon>
    </lineage>
</organism>
<evidence type="ECO:0000256" key="3">
    <source>
        <dbReference type="ARBA" id="ARBA00022741"/>
    </source>
</evidence>
<evidence type="ECO:0000256" key="2">
    <source>
        <dbReference type="ARBA" id="ARBA00022679"/>
    </source>
</evidence>
<keyword evidence="1" id="KW-0140">cGMP</keyword>
<dbReference type="SUPFAM" id="SSF51206">
    <property type="entry name" value="cAMP-binding domain-like"/>
    <property type="match status" value="2"/>
</dbReference>
<name>C1MI79_MICPC</name>
<dbReference type="PROSITE" id="PS00107">
    <property type="entry name" value="PROTEIN_KINASE_ATP"/>
    <property type="match status" value="1"/>
</dbReference>
<dbReference type="CDD" id="cd05117">
    <property type="entry name" value="STKc_CAMK"/>
    <property type="match status" value="1"/>
</dbReference>
<feature type="binding site" evidence="7">
    <location>
        <position position="85"/>
    </location>
    <ligand>
        <name>ATP</name>
        <dbReference type="ChEBI" id="CHEBI:30616"/>
    </ligand>
</feature>
<keyword evidence="5 7" id="KW-0067">ATP-binding</keyword>
<dbReference type="Gene3D" id="3.30.200.20">
    <property type="entry name" value="Phosphorylase Kinase, domain 1"/>
    <property type="match status" value="1"/>
</dbReference>
<evidence type="ECO:0000256" key="5">
    <source>
        <dbReference type="ARBA" id="ARBA00022840"/>
    </source>
</evidence>
<protein>
    <submittedName>
        <fullName evidence="11">Predicted protein</fullName>
    </submittedName>
</protein>
<dbReference type="InterPro" id="IPR017441">
    <property type="entry name" value="Protein_kinase_ATP_BS"/>
</dbReference>
<evidence type="ECO:0000313" key="12">
    <source>
        <dbReference type="Proteomes" id="UP000001876"/>
    </source>
</evidence>
<dbReference type="InterPro" id="IPR008271">
    <property type="entry name" value="Ser/Thr_kinase_AS"/>
</dbReference>
<dbReference type="GO" id="GO:0030553">
    <property type="term" value="F:cGMP binding"/>
    <property type="evidence" value="ECO:0007669"/>
    <property type="project" value="UniProtKB-KW"/>
</dbReference>
<keyword evidence="4" id="KW-0418">Kinase</keyword>
<dbReference type="AlphaFoldDB" id="C1MI79"/>
<dbReference type="InterPro" id="IPR014710">
    <property type="entry name" value="RmlC-like_jellyroll"/>
</dbReference>
<dbReference type="CDD" id="cd00038">
    <property type="entry name" value="CAP_ED"/>
    <property type="match status" value="1"/>
</dbReference>
<accession>C1MI79</accession>
<dbReference type="PROSITE" id="PS00108">
    <property type="entry name" value="PROTEIN_KINASE_ST"/>
    <property type="match status" value="1"/>
</dbReference>
<dbReference type="GeneID" id="9680942"/>
<evidence type="ECO:0000256" key="8">
    <source>
        <dbReference type="SAM" id="MobiDB-lite"/>
    </source>
</evidence>
<proteinExistence type="predicted"/>
<dbReference type="Proteomes" id="UP000001876">
    <property type="component" value="Unassembled WGS sequence"/>
</dbReference>
<gene>
    <name evidence="11" type="ORF">MICPUCDRAFT_50468</name>
</gene>